<evidence type="ECO:0000313" key="2">
    <source>
        <dbReference type="EMBL" id="KAF2970655.1"/>
    </source>
</evidence>
<dbReference type="AlphaFoldDB" id="A0A7C8MXN1"/>
<keyword evidence="3" id="KW-1185">Reference proteome</keyword>
<sequence length="308" mass="34690">MGRESRPLLEFGSMSRRPGDAPGASPPGTMYWHEDVLVSLTMTPDYAAVTQAVDWGLDQGRRRFQIIVLSLFKAIFAEVYCADGDSDDAELVVQISNPIHLSPLRQDYCLSTHPRERPELKDGMDRQPEHGELIIRSNCTGTAKRLQSQFPVLAALVNFFEVAATRRSASRSEGIFPLELYDRILDLVDYDTWKAYTSVSTKIRSACLSKYRIDEDTRIVKGPFIRLQKHLEHPLLSFDFEDMKTGDILPAIQNPRLSSTKKLNWMPIVGSDRKMLMLDVVAQFEPVVDIPVEDDSPSSPVEDDSDGT</sequence>
<gene>
    <name evidence="2" type="ORF">GQX73_g2869</name>
</gene>
<feature type="region of interest" description="Disordered" evidence="1">
    <location>
        <begin position="1"/>
        <end position="28"/>
    </location>
</feature>
<reference evidence="2 3" key="1">
    <citation type="submission" date="2019-12" db="EMBL/GenBank/DDBJ databases">
        <title>Draft genome sequence of the ascomycete Xylaria multiplex DSM 110363.</title>
        <authorList>
            <person name="Buettner E."/>
            <person name="Kellner H."/>
        </authorList>
    </citation>
    <scope>NUCLEOTIDE SEQUENCE [LARGE SCALE GENOMIC DNA]</scope>
    <source>
        <strain evidence="2 3">DSM 110363</strain>
    </source>
</reference>
<comment type="caution">
    <text evidence="2">The sequence shown here is derived from an EMBL/GenBank/DDBJ whole genome shotgun (WGS) entry which is preliminary data.</text>
</comment>
<name>A0A7C8MXN1_9PEZI</name>
<evidence type="ECO:0000313" key="3">
    <source>
        <dbReference type="Proteomes" id="UP000481858"/>
    </source>
</evidence>
<protein>
    <submittedName>
        <fullName evidence="2">Uncharacterized protein</fullName>
    </submittedName>
</protein>
<dbReference type="InParanoid" id="A0A7C8MXN1"/>
<dbReference type="OrthoDB" id="3938867at2759"/>
<dbReference type="Proteomes" id="UP000481858">
    <property type="component" value="Unassembled WGS sequence"/>
</dbReference>
<dbReference type="EMBL" id="WUBL01000020">
    <property type="protein sequence ID" value="KAF2970655.1"/>
    <property type="molecule type" value="Genomic_DNA"/>
</dbReference>
<evidence type="ECO:0000256" key="1">
    <source>
        <dbReference type="SAM" id="MobiDB-lite"/>
    </source>
</evidence>
<proteinExistence type="predicted"/>
<organism evidence="2 3">
    <name type="scientific">Xylaria multiplex</name>
    <dbReference type="NCBI Taxonomy" id="323545"/>
    <lineage>
        <taxon>Eukaryota</taxon>
        <taxon>Fungi</taxon>
        <taxon>Dikarya</taxon>
        <taxon>Ascomycota</taxon>
        <taxon>Pezizomycotina</taxon>
        <taxon>Sordariomycetes</taxon>
        <taxon>Xylariomycetidae</taxon>
        <taxon>Xylariales</taxon>
        <taxon>Xylariaceae</taxon>
        <taxon>Xylaria</taxon>
    </lineage>
</organism>
<accession>A0A7C8MXN1</accession>